<feature type="chain" id="PRO_5020940626" description="HMA domain-containing protein" evidence="1">
    <location>
        <begin position="20"/>
        <end position="128"/>
    </location>
</feature>
<dbReference type="EMBL" id="SMFP01000003">
    <property type="protein sequence ID" value="TDE39855.1"/>
    <property type="molecule type" value="Genomic_DNA"/>
</dbReference>
<proteinExistence type="predicted"/>
<reference evidence="3 4" key="1">
    <citation type="submission" date="2019-03" db="EMBL/GenBank/DDBJ databases">
        <authorList>
            <person name="Zhang S."/>
        </authorList>
    </citation>
    <scope>NUCLEOTIDE SEQUENCE [LARGE SCALE GENOMIC DNA]</scope>
    <source>
        <strain evidence="3 4">S4J41</strain>
    </source>
</reference>
<keyword evidence="1" id="KW-0732">Signal</keyword>
<dbReference type="GO" id="GO:0046872">
    <property type="term" value="F:metal ion binding"/>
    <property type="evidence" value="ECO:0007669"/>
    <property type="project" value="InterPro"/>
</dbReference>
<feature type="signal peptide" evidence="1">
    <location>
        <begin position="1"/>
        <end position="19"/>
    </location>
</feature>
<dbReference type="RefSeq" id="WP_132828109.1">
    <property type="nucleotide sequence ID" value="NZ_SMFP01000003.1"/>
</dbReference>
<feature type="domain" description="HMA" evidence="2">
    <location>
        <begin position="22"/>
        <end position="91"/>
    </location>
</feature>
<evidence type="ECO:0000256" key="1">
    <source>
        <dbReference type="SAM" id="SignalP"/>
    </source>
</evidence>
<feature type="non-terminal residue" evidence="3">
    <location>
        <position position="128"/>
    </location>
</feature>
<gene>
    <name evidence="3" type="ORF">E1B25_07390</name>
</gene>
<dbReference type="Gene3D" id="3.30.70.100">
    <property type="match status" value="1"/>
</dbReference>
<dbReference type="InterPro" id="IPR036163">
    <property type="entry name" value="HMA_dom_sf"/>
</dbReference>
<protein>
    <recommendedName>
        <fullName evidence="2">HMA domain-containing protein</fullName>
    </recommendedName>
</protein>
<evidence type="ECO:0000259" key="2">
    <source>
        <dbReference type="PROSITE" id="PS50846"/>
    </source>
</evidence>
<dbReference type="InterPro" id="IPR006121">
    <property type="entry name" value="HMA_dom"/>
</dbReference>
<dbReference type="Proteomes" id="UP000294662">
    <property type="component" value="Unassembled WGS sequence"/>
</dbReference>
<comment type="caution">
    <text evidence="3">The sequence shown here is derived from an EMBL/GenBank/DDBJ whole genome shotgun (WGS) entry which is preliminary data.</text>
</comment>
<dbReference type="CDD" id="cd00371">
    <property type="entry name" value="HMA"/>
    <property type="match status" value="1"/>
</dbReference>
<evidence type="ECO:0000313" key="3">
    <source>
        <dbReference type="EMBL" id="TDE39855.1"/>
    </source>
</evidence>
<accession>A0A4R5EXU2</accession>
<dbReference type="AlphaFoldDB" id="A0A4R5EXU2"/>
<sequence length="128" mass="13493">MKLLVSTTALILSASAALAAEATTRVAVEGLTCPSCSYIVATAMKRVESVEVLEFIDGDAGNGLYVLRYDDVLTGPEAIVAAVTGVGYGVNRHAILTPYRRPKMTPLFCAGVAGPMRCSHHTAQPRRA</sequence>
<keyword evidence="4" id="KW-1185">Reference proteome</keyword>
<dbReference type="SUPFAM" id="SSF55008">
    <property type="entry name" value="HMA, heavy metal-associated domain"/>
    <property type="match status" value="1"/>
</dbReference>
<name>A0A4R5EXU2_9RHOB</name>
<dbReference type="OrthoDB" id="7205933at2"/>
<dbReference type="PROSITE" id="PS50846">
    <property type="entry name" value="HMA_2"/>
    <property type="match status" value="1"/>
</dbReference>
<evidence type="ECO:0000313" key="4">
    <source>
        <dbReference type="Proteomes" id="UP000294662"/>
    </source>
</evidence>
<organism evidence="3 4">
    <name type="scientific">Antarcticimicrobium sediminis</name>
    <dbReference type="NCBI Taxonomy" id="2546227"/>
    <lineage>
        <taxon>Bacteria</taxon>
        <taxon>Pseudomonadati</taxon>
        <taxon>Pseudomonadota</taxon>
        <taxon>Alphaproteobacteria</taxon>
        <taxon>Rhodobacterales</taxon>
        <taxon>Paracoccaceae</taxon>
        <taxon>Antarcticimicrobium</taxon>
    </lineage>
</organism>